<organism evidence="3 4">
    <name type="scientific">Didymella exigua CBS 183.55</name>
    <dbReference type="NCBI Taxonomy" id="1150837"/>
    <lineage>
        <taxon>Eukaryota</taxon>
        <taxon>Fungi</taxon>
        <taxon>Dikarya</taxon>
        <taxon>Ascomycota</taxon>
        <taxon>Pezizomycotina</taxon>
        <taxon>Dothideomycetes</taxon>
        <taxon>Pleosporomycetidae</taxon>
        <taxon>Pleosporales</taxon>
        <taxon>Pleosporineae</taxon>
        <taxon>Didymellaceae</taxon>
        <taxon>Didymella</taxon>
    </lineage>
</organism>
<dbReference type="AlphaFoldDB" id="A0A6A5RT54"/>
<feature type="compositionally biased region" description="Polar residues" evidence="1">
    <location>
        <begin position="104"/>
        <end position="119"/>
    </location>
</feature>
<keyword evidence="4" id="KW-1185">Reference proteome</keyword>
<feature type="region of interest" description="Disordered" evidence="1">
    <location>
        <begin position="28"/>
        <end position="52"/>
    </location>
</feature>
<keyword evidence="2" id="KW-0472">Membrane</keyword>
<proteinExistence type="predicted"/>
<dbReference type="GeneID" id="54347457"/>
<feature type="transmembrane region" description="Helical" evidence="2">
    <location>
        <begin position="67"/>
        <end position="89"/>
    </location>
</feature>
<reference evidence="3" key="1">
    <citation type="journal article" date="2020" name="Stud. Mycol.">
        <title>101 Dothideomycetes genomes: a test case for predicting lifestyles and emergence of pathogens.</title>
        <authorList>
            <person name="Haridas S."/>
            <person name="Albert R."/>
            <person name="Binder M."/>
            <person name="Bloem J."/>
            <person name="Labutti K."/>
            <person name="Salamov A."/>
            <person name="Andreopoulos B."/>
            <person name="Baker S."/>
            <person name="Barry K."/>
            <person name="Bills G."/>
            <person name="Bluhm B."/>
            <person name="Cannon C."/>
            <person name="Castanera R."/>
            <person name="Culley D."/>
            <person name="Daum C."/>
            <person name="Ezra D."/>
            <person name="Gonzalez J."/>
            <person name="Henrissat B."/>
            <person name="Kuo A."/>
            <person name="Liang C."/>
            <person name="Lipzen A."/>
            <person name="Lutzoni F."/>
            <person name="Magnuson J."/>
            <person name="Mondo S."/>
            <person name="Nolan M."/>
            <person name="Ohm R."/>
            <person name="Pangilinan J."/>
            <person name="Park H.-J."/>
            <person name="Ramirez L."/>
            <person name="Alfaro M."/>
            <person name="Sun H."/>
            <person name="Tritt A."/>
            <person name="Yoshinaga Y."/>
            <person name="Zwiers L.-H."/>
            <person name="Turgeon B."/>
            <person name="Goodwin S."/>
            <person name="Spatafora J."/>
            <person name="Crous P."/>
            <person name="Grigoriev I."/>
        </authorList>
    </citation>
    <scope>NUCLEOTIDE SEQUENCE</scope>
    <source>
        <strain evidence="3">CBS 183.55</strain>
    </source>
</reference>
<gene>
    <name evidence="3" type="ORF">M421DRAFT_376596</name>
</gene>
<dbReference type="EMBL" id="ML978963">
    <property type="protein sequence ID" value="KAF1930550.1"/>
    <property type="molecule type" value="Genomic_DNA"/>
</dbReference>
<feature type="region of interest" description="Disordered" evidence="1">
    <location>
        <begin position="104"/>
        <end position="163"/>
    </location>
</feature>
<evidence type="ECO:0000313" key="4">
    <source>
        <dbReference type="Proteomes" id="UP000800082"/>
    </source>
</evidence>
<evidence type="ECO:0000256" key="1">
    <source>
        <dbReference type="SAM" id="MobiDB-lite"/>
    </source>
</evidence>
<evidence type="ECO:0000256" key="2">
    <source>
        <dbReference type="SAM" id="Phobius"/>
    </source>
</evidence>
<dbReference type="Proteomes" id="UP000800082">
    <property type="component" value="Unassembled WGS sequence"/>
</dbReference>
<keyword evidence="2" id="KW-1133">Transmembrane helix</keyword>
<accession>A0A6A5RT54</accession>
<name>A0A6A5RT54_9PLEO</name>
<feature type="compositionally biased region" description="Low complexity" evidence="1">
    <location>
        <begin position="139"/>
        <end position="152"/>
    </location>
</feature>
<feature type="compositionally biased region" description="Low complexity" evidence="1">
    <location>
        <begin position="28"/>
        <end position="46"/>
    </location>
</feature>
<sequence length="227" mass="25273">MRTNTVASAVAYKSLVHPERTGITVLESEALPPSSSPKPLSRLRPATAASSSQHITLRAEVASMSSIFILIRTILQIFGIAPHLFLSIISHYQSSKSTARLSLQRMSKRLQGSRNSSQNVDREPDPEPPAAPPRIFILSQNSNPSGSQPQEQDPGPPHFPTSFPRYASPCFNDNFTPNKIPDVPLRRRHSKSQKTFRLQRLSSSRSLSLNRIQHHREYSLVCDATKT</sequence>
<dbReference type="RefSeq" id="XP_033450798.1">
    <property type="nucleotide sequence ID" value="XM_033589809.1"/>
</dbReference>
<protein>
    <submittedName>
        <fullName evidence="3">Uncharacterized protein</fullName>
    </submittedName>
</protein>
<evidence type="ECO:0000313" key="3">
    <source>
        <dbReference type="EMBL" id="KAF1930550.1"/>
    </source>
</evidence>
<keyword evidence="2" id="KW-0812">Transmembrane</keyword>